<evidence type="ECO:0000256" key="1">
    <source>
        <dbReference type="ARBA" id="ARBA00005300"/>
    </source>
</evidence>
<dbReference type="PANTHER" id="PTHR10642">
    <property type="entry name" value="RIBONUCLEASE H1"/>
    <property type="match status" value="1"/>
</dbReference>
<dbReference type="InterPro" id="IPR037056">
    <property type="entry name" value="RNase_H1_N_sf"/>
</dbReference>
<organism evidence="4 5">
    <name type="scientific">Culex quinquefasciatus</name>
    <name type="common">Southern house mosquito</name>
    <name type="synonym">Culex pungens</name>
    <dbReference type="NCBI Taxonomy" id="7176"/>
    <lineage>
        <taxon>Eukaryota</taxon>
        <taxon>Metazoa</taxon>
        <taxon>Ecdysozoa</taxon>
        <taxon>Arthropoda</taxon>
        <taxon>Hexapoda</taxon>
        <taxon>Insecta</taxon>
        <taxon>Pterygota</taxon>
        <taxon>Neoptera</taxon>
        <taxon>Endopterygota</taxon>
        <taxon>Diptera</taxon>
        <taxon>Nematocera</taxon>
        <taxon>Culicoidea</taxon>
        <taxon>Culicidae</taxon>
        <taxon>Culicinae</taxon>
        <taxon>Culicini</taxon>
        <taxon>Culex</taxon>
        <taxon>Culex</taxon>
    </lineage>
</organism>
<dbReference type="VEuPathDB" id="VectorBase:CPIJ005286"/>
<keyword evidence="5" id="KW-1185">Reference proteome</keyword>
<dbReference type="AlphaFoldDB" id="A0A1S4JDS6"/>
<sequence>MFLRVTPVAFHQSHLDRSTLCLKKCQVLLLRPKCQQQVTGFTGAKFKKFPSRQQADAFVRKHGSGSGLFPTAERSTRLDRGVEVGAGGAAGFRIGDKEKGKKLDSGVKPLMKLEKYCIYNFHQNEDGFVYVYTDGSWEGNGTAAACAGLGVYFGEGHTLNAVSGRATNNCREFQAAALAIRLAKQQGITVKNQVDVEELDRELADKSIKIKWSHSHVDVDCGILGNERADAITRESSAIFRRQKVNR</sequence>
<evidence type="ECO:0000313" key="4">
    <source>
        <dbReference type="EnsemblMetazoa" id="CPIJ005286-PA"/>
    </source>
</evidence>
<dbReference type="Pfam" id="PF01693">
    <property type="entry name" value="Cauli_VI"/>
    <property type="match status" value="1"/>
</dbReference>
<dbReference type="OrthoDB" id="407198at2759"/>
<reference evidence="4" key="1">
    <citation type="submission" date="2020-05" db="UniProtKB">
        <authorList>
            <consortium name="EnsemblMetazoa"/>
        </authorList>
    </citation>
    <scope>IDENTIFICATION</scope>
    <source>
        <strain evidence="4">JHB</strain>
    </source>
</reference>
<dbReference type="InterPro" id="IPR050092">
    <property type="entry name" value="RNase_H"/>
</dbReference>
<proteinExistence type="inferred from homology"/>
<comment type="similarity">
    <text evidence="1">Belongs to the RNase H family.</text>
</comment>
<dbReference type="GO" id="GO:0004523">
    <property type="term" value="F:RNA-DNA hybrid ribonuclease activity"/>
    <property type="evidence" value="ECO:0007669"/>
    <property type="project" value="InterPro"/>
</dbReference>
<dbReference type="InterPro" id="IPR011320">
    <property type="entry name" value="RNase_H1_N"/>
</dbReference>
<dbReference type="SUPFAM" id="SSF53098">
    <property type="entry name" value="Ribonuclease H-like"/>
    <property type="match status" value="1"/>
</dbReference>
<dbReference type="InParanoid" id="A0A1S4JDS6"/>
<name>A0A1S4JDS6_CULQU</name>
<dbReference type="InterPro" id="IPR012337">
    <property type="entry name" value="RNaseH-like_sf"/>
</dbReference>
<dbReference type="GO" id="GO:0043137">
    <property type="term" value="P:DNA replication, removal of RNA primer"/>
    <property type="evidence" value="ECO:0007669"/>
    <property type="project" value="TreeGrafter"/>
</dbReference>
<dbReference type="Pfam" id="PF00075">
    <property type="entry name" value="RNase_H"/>
    <property type="match status" value="1"/>
</dbReference>
<dbReference type="GO" id="GO:0003676">
    <property type="term" value="F:nucleic acid binding"/>
    <property type="evidence" value="ECO:0007669"/>
    <property type="project" value="InterPro"/>
</dbReference>
<dbReference type="Proteomes" id="UP000002320">
    <property type="component" value="Unassembled WGS sequence"/>
</dbReference>
<evidence type="ECO:0000313" key="5">
    <source>
        <dbReference type="Proteomes" id="UP000002320"/>
    </source>
</evidence>
<dbReference type="Gene3D" id="3.40.970.10">
    <property type="entry name" value="Ribonuclease H1, N-terminal domain"/>
    <property type="match status" value="1"/>
</dbReference>
<feature type="domain" description="Ribonuclease H1 N-terminal" evidence="3">
    <location>
        <begin position="33"/>
        <end position="58"/>
    </location>
</feature>
<dbReference type="EnsemblMetazoa" id="CPIJ005286-RA">
    <property type="protein sequence ID" value="CPIJ005286-PA"/>
    <property type="gene ID" value="CPIJ005286"/>
</dbReference>
<dbReference type="VEuPathDB" id="VectorBase:CQUJHB006673"/>
<dbReference type="Gene3D" id="3.30.420.10">
    <property type="entry name" value="Ribonuclease H-like superfamily/Ribonuclease H"/>
    <property type="match status" value="2"/>
</dbReference>
<dbReference type="InterPro" id="IPR036397">
    <property type="entry name" value="RNaseH_sf"/>
</dbReference>
<evidence type="ECO:0000259" key="2">
    <source>
        <dbReference type="Pfam" id="PF00075"/>
    </source>
</evidence>
<accession>A0A1S4JDS6</accession>
<feature type="domain" description="RNase H type-1" evidence="2">
    <location>
        <begin position="129"/>
        <end position="189"/>
    </location>
</feature>
<evidence type="ECO:0000259" key="3">
    <source>
        <dbReference type="Pfam" id="PF01693"/>
    </source>
</evidence>
<dbReference type="PANTHER" id="PTHR10642:SF31">
    <property type="entry name" value="RIBONUCLEASE H1"/>
    <property type="match status" value="1"/>
</dbReference>
<dbReference type="InterPro" id="IPR002156">
    <property type="entry name" value="RNaseH_domain"/>
</dbReference>
<protein>
    <submittedName>
        <fullName evidence="4">Uncharacterized protein</fullName>
    </submittedName>
</protein>